<feature type="region of interest" description="Disordered" evidence="2">
    <location>
        <begin position="667"/>
        <end position="842"/>
    </location>
</feature>
<feature type="region of interest" description="Disordered" evidence="2">
    <location>
        <begin position="540"/>
        <end position="632"/>
    </location>
</feature>
<protein>
    <submittedName>
        <fullName evidence="3">Unnamed protein product</fullName>
    </submittedName>
</protein>
<feature type="compositionally biased region" description="Low complexity" evidence="2">
    <location>
        <begin position="112"/>
        <end position="121"/>
    </location>
</feature>
<dbReference type="AlphaFoldDB" id="A0A9W7D210"/>
<gene>
    <name evidence="3" type="ORF">Pfra01_002289400</name>
</gene>
<feature type="compositionally biased region" description="Low complexity" evidence="2">
    <location>
        <begin position="811"/>
        <end position="824"/>
    </location>
</feature>
<keyword evidence="1" id="KW-0175">Coiled coil</keyword>
<dbReference type="EMBL" id="BSXT01003590">
    <property type="protein sequence ID" value="GMF54753.1"/>
    <property type="molecule type" value="Genomic_DNA"/>
</dbReference>
<keyword evidence="4" id="KW-1185">Reference proteome</keyword>
<feature type="compositionally biased region" description="Low complexity" evidence="2">
    <location>
        <begin position="771"/>
        <end position="801"/>
    </location>
</feature>
<evidence type="ECO:0000256" key="1">
    <source>
        <dbReference type="SAM" id="Coils"/>
    </source>
</evidence>
<name>A0A9W7D210_9STRA</name>
<feature type="compositionally biased region" description="Low complexity" evidence="2">
    <location>
        <begin position="596"/>
        <end position="611"/>
    </location>
</feature>
<reference evidence="3" key="1">
    <citation type="submission" date="2023-04" db="EMBL/GenBank/DDBJ databases">
        <title>Phytophthora fragariaefolia NBRC 109709.</title>
        <authorList>
            <person name="Ichikawa N."/>
            <person name="Sato H."/>
            <person name="Tonouchi N."/>
        </authorList>
    </citation>
    <scope>NUCLEOTIDE SEQUENCE</scope>
    <source>
        <strain evidence="3">NBRC 109709</strain>
    </source>
</reference>
<proteinExistence type="predicted"/>
<evidence type="ECO:0000313" key="4">
    <source>
        <dbReference type="Proteomes" id="UP001165121"/>
    </source>
</evidence>
<feature type="compositionally biased region" description="Polar residues" evidence="2">
    <location>
        <begin position="40"/>
        <end position="54"/>
    </location>
</feature>
<feature type="region of interest" description="Disordered" evidence="2">
    <location>
        <begin position="21"/>
        <end position="198"/>
    </location>
</feature>
<evidence type="ECO:0000256" key="2">
    <source>
        <dbReference type="SAM" id="MobiDB-lite"/>
    </source>
</evidence>
<feature type="region of interest" description="Disordered" evidence="2">
    <location>
        <begin position="923"/>
        <end position="943"/>
    </location>
</feature>
<sequence length="973" mass="102460">MVSFPCSVSLRAPLVEVAAGPRFPDAPPFESAEELDEFFQQASPTSAPADSVTSLGEGLSTPPRTPRSIFRRRLDEKPFPIVESPPKPSLDDPAMRPVSPASPIGSPPEVPSPGGSPVSSVARREIYSPLSTPSPSPPRASVPPGFRPDGLLEAGVPPLPESSPVQAKLAASSPVRRSASPPPPSLSVPSSASPAGSHPNSIAELWDFLRRWEAEREAEDRTRTQLTAYALMRPALPTDFALRRDLLRAQSFGDMLDVLRANTADPPSSTKELAELRVQNAKLTRDNQALLRRLESALASSTRFEHDLATVVRERDEWKRHASKTSELVASFRNTVCLLELQLRESTRQANHRVDSYQQLVDNLHRMVDQRDKDLNRMSEVLAERDVAYSALQGVAYSYFEQVQEAAAVIPSGGADRALRFTNQTIDNQRRVIQRQKNVLRHNGRISVTDPALAVAAPAGIDAPGLSPGDLALNARLCRLLEARWPELSQVQPSEVREITLRVSGPVSPNSAPVSLQLSSVAPTSNASVAGLAMTPADFQVPLAEPRRRRESTARPLPAASAGLVSSTPSSTRRTSPQATKASAGSTSKSARKSLAKAAAGSSRRAPRNSAVSPKSTSVVAPAPSITGSTRSQRASALNARAINNLELQALEASDAEVLGWSSGATNPAARATSASSPLVVDSPSPPVITPTPAPAGASSSPRQSSSDDSTDDEVALQRFRRLRKKSVVESDESSDSAAEALEETPASPLTPAFVPPTPVTGQKRPSSPVAPASTKKARASASAKSSSPPRPVAKSTSRARPTAKSRKAAKSATKTAWGTAKSGKSAKSAGPPTPASGQPASASGFGYGCSVCADLICVFGPSFQLGGGGRDFTPRCVVPPYPDAPDPRCPSSLKRLPRAGPDEDLARSALLPFGLGALLGSSHGQLRGGDPEKDRRRQAPGPVDSVVAVWVGGFRGCVCRPASESATSGSVP</sequence>
<feature type="compositionally biased region" description="Low complexity" evidence="2">
    <location>
        <begin position="169"/>
        <end position="179"/>
    </location>
</feature>
<comment type="caution">
    <text evidence="3">The sequence shown here is derived from an EMBL/GenBank/DDBJ whole genome shotgun (WGS) entry which is preliminary data.</text>
</comment>
<accession>A0A9W7D210</accession>
<organism evidence="3 4">
    <name type="scientific">Phytophthora fragariaefolia</name>
    <dbReference type="NCBI Taxonomy" id="1490495"/>
    <lineage>
        <taxon>Eukaryota</taxon>
        <taxon>Sar</taxon>
        <taxon>Stramenopiles</taxon>
        <taxon>Oomycota</taxon>
        <taxon>Peronosporomycetes</taxon>
        <taxon>Peronosporales</taxon>
        <taxon>Peronosporaceae</taxon>
        <taxon>Phytophthora</taxon>
    </lineage>
</organism>
<feature type="compositionally biased region" description="Pro residues" evidence="2">
    <location>
        <begin position="132"/>
        <end position="141"/>
    </location>
</feature>
<feature type="coiled-coil region" evidence="1">
    <location>
        <begin position="273"/>
        <end position="300"/>
    </location>
</feature>
<feature type="compositionally biased region" description="Low complexity" evidence="2">
    <location>
        <begin position="566"/>
        <end position="589"/>
    </location>
</feature>
<dbReference type="Proteomes" id="UP001165121">
    <property type="component" value="Unassembled WGS sequence"/>
</dbReference>
<feature type="compositionally biased region" description="Low complexity" evidence="2">
    <location>
        <begin position="695"/>
        <end position="708"/>
    </location>
</feature>
<evidence type="ECO:0000313" key="3">
    <source>
        <dbReference type="EMBL" id="GMF54753.1"/>
    </source>
</evidence>
<feature type="compositionally biased region" description="Pro residues" evidence="2">
    <location>
        <begin position="684"/>
        <end position="694"/>
    </location>
</feature>